<dbReference type="AlphaFoldDB" id="A0A251PFT8"/>
<dbReference type="Proteomes" id="UP000006882">
    <property type="component" value="Chromosome G5"/>
</dbReference>
<organism evidence="2 3">
    <name type="scientific">Prunus persica</name>
    <name type="common">Peach</name>
    <name type="synonym">Amygdalus persica</name>
    <dbReference type="NCBI Taxonomy" id="3760"/>
    <lineage>
        <taxon>Eukaryota</taxon>
        <taxon>Viridiplantae</taxon>
        <taxon>Streptophyta</taxon>
        <taxon>Embryophyta</taxon>
        <taxon>Tracheophyta</taxon>
        <taxon>Spermatophyta</taxon>
        <taxon>Magnoliopsida</taxon>
        <taxon>eudicotyledons</taxon>
        <taxon>Gunneridae</taxon>
        <taxon>Pentapetalae</taxon>
        <taxon>rosids</taxon>
        <taxon>fabids</taxon>
        <taxon>Rosales</taxon>
        <taxon>Rosaceae</taxon>
        <taxon>Amygdaloideae</taxon>
        <taxon>Amygdaleae</taxon>
        <taxon>Prunus</taxon>
    </lineage>
</organism>
<name>A0A251PFT8_PRUPE</name>
<sequence length="297" mass="33791">MEGDSLSWDYLLVPVGLCVLGIYHIWLLITVQRNPTKTVMGLNSAVRKQWVFSMMDVSPPFSFLLCFPSAIYRLSFLETKTKKKKKVETLVSKTFEKDNGQWGRKTNCISFIYTMISVFVSTSSSSSCDSTVSQQLVYTIPLSSIKCFCILLCFLVGFLCNVQSTRYFAHASFLATLPTGKDKTDYIEYVSTTVNRGSYFWSLGLRAFYLSIPLFLWIFGAIPMFVCCCIMTIALIIQPPVLHNLFTANPSKRKGEPMMSNQLVNRRQILVLRTFSFGVPYLRIMTQFLPLMLLDSV</sequence>
<dbReference type="PANTHER" id="PTHR31168">
    <property type="entry name" value="OS02G0292800 PROTEIN"/>
    <property type="match status" value="1"/>
</dbReference>
<dbReference type="InterPro" id="IPR006747">
    <property type="entry name" value="DUF599"/>
</dbReference>
<gene>
    <name evidence="2" type="ORF">PRUPE_5G226400</name>
</gene>
<feature type="transmembrane region" description="Helical" evidence="1">
    <location>
        <begin position="12"/>
        <end position="29"/>
    </location>
</feature>
<accession>A0A251PFT8</accession>
<feature type="transmembrane region" description="Helical" evidence="1">
    <location>
        <begin position="50"/>
        <end position="72"/>
    </location>
</feature>
<dbReference type="Pfam" id="PF04654">
    <property type="entry name" value="DUF599"/>
    <property type="match status" value="2"/>
</dbReference>
<feature type="transmembrane region" description="Helical" evidence="1">
    <location>
        <begin position="214"/>
        <end position="237"/>
    </location>
</feature>
<dbReference type="OrthoDB" id="761598at2759"/>
<keyword evidence="1" id="KW-0472">Membrane</keyword>
<protein>
    <submittedName>
        <fullName evidence="2">Uncharacterized protein</fullName>
    </submittedName>
</protein>
<dbReference type="Gramene" id="ONI09245">
    <property type="protein sequence ID" value="ONI09245"/>
    <property type="gene ID" value="PRUPE_5G226400"/>
</dbReference>
<feature type="transmembrane region" description="Helical" evidence="1">
    <location>
        <begin position="136"/>
        <end position="160"/>
    </location>
</feature>
<dbReference type="STRING" id="3760.A0A251PFT8"/>
<evidence type="ECO:0000313" key="2">
    <source>
        <dbReference type="EMBL" id="ONI09245.1"/>
    </source>
</evidence>
<evidence type="ECO:0000313" key="3">
    <source>
        <dbReference type="Proteomes" id="UP000006882"/>
    </source>
</evidence>
<keyword evidence="3" id="KW-1185">Reference proteome</keyword>
<keyword evidence="1" id="KW-0812">Transmembrane</keyword>
<reference evidence="2 3" key="1">
    <citation type="journal article" date="2013" name="Nat. Genet.">
        <title>The high-quality draft genome of peach (Prunus persica) identifies unique patterns of genetic diversity, domestication and genome evolution.</title>
        <authorList>
            <consortium name="International Peach Genome Initiative"/>
            <person name="Verde I."/>
            <person name="Abbott A.G."/>
            <person name="Scalabrin S."/>
            <person name="Jung S."/>
            <person name="Shu S."/>
            <person name="Marroni F."/>
            <person name="Zhebentyayeva T."/>
            <person name="Dettori M.T."/>
            <person name="Grimwood J."/>
            <person name="Cattonaro F."/>
            <person name="Zuccolo A."/>
            <person name="Rossini L."/>
            <person name="Jenkins J."/>
            <person name="Vendramin E."/>
            <person name="Meisel L.A."/>
            <person name="Decroocq V."/>
            <person name="Sosinski B."/>
            <person name="Prochnik S."/>
            <person name="Mitros T."/>
            <person name="Policriti A."/>
            <person name="Cipriani G."/>
            <person name="Dondini L."/>
            <person name="Ficklin S."/>
            <person name="Goodstein D.M."/>
            <person name="Xuan P."/>
            <person name="Del Fabbro C."/>
            <person name="Aramini V."/>
            <person name="Copetti D."/>
            <person name="Gonzalez S."/>
            <person name="Horner D.S."/>
            <person name="Falchi R."/>
            <person name="Lucas S."/>
            <person name="Mica E."/>
            <person name="Maldonado J."/>
            <person name="Lazzari B."/>
            <person name="Bielenberg D."/>
            <person name="Pirona R."/>
            <person name="Miculan M."/>
            <person name="Barakat A."/>
            <person name="Testolin R."/>
            <person name="Stella A."/>
            <person name="Tartarini S."/>
            <person name="Tonutti P."/>
            <person name="Arus P."/>
            <person name="Orellana A."/>
            <person name="Wells C."/>
            <person name="Main D."/>
            <person name="Vizzotto G."/>
            <person name="Silva H."/>
            <person name="Salamini F."/>
            <person name="Schmutz J."/>
            <person name="Morgante M."/>
            <person name="Rokhsar D.S."/>
        </authorList>
    </citation>
    <scope>NUCLEOTIDE SEQUENCE [LARGE SCALE GENOMIC DNA]</scope>
    <source>
        <strain evidence="3">cv. Nemared</strain>
    </source>
</reference>
<dbReference type="PANTHER" id="PTHR31168:SF19">
    <property type="entry name" value="OS01G0683700 PROTEIN"/>
    <property type="match status" value="1"/>
</dbReference>
<proteinExistence type="predicted"/>
<keyword evidence="1" id="KW-1133">Transmembrane helix</keyword>
<evidence type="ECO:0000256" key="1">
    <source>
        <dbReference type="SAM" id="Phobius"/>
    </source>
</evidence>
<dbReference type="EMBL" id="CM007655">
    <property type="protein sequence ID" value="ONI09245.1"/>
    <property type="molecule type" value="Genomic_DNA"/>
</dbReference>